<feature type="domain" description="Mop" evidence="7">
    <location>
        <begin position="288"/>
        <end position="359"/>
    </location>
</feature>
<dbReference type="InterPro" id="IPR008995">
    <property type="entry name" value="Mo/tungstate-bd_C_term_dom"/>
</dbReference>
<dbReference type="InterPro" id="IPR005116">
    <property type="entry name" value="Transp-assoc_OB_typ1"/>
</dbReference>
<dbReference type="OrthoDB" id="9112331at2"/>
<dbReference type="AlphaFoldDB" id="A0A3E0GVA8"/>
<keyword evidence="1" id="KW-0813">Transport</keyword>
<evidence type="ECO:0000259" key="6">
    <source>
        <dbReference type="PROSITE" id="PS50893"/>
    </source>
</evidence>
<dbReference type="InterPro" id="IPR050093">
    <property type="entry name" value="ABC_SmlMolc_Importer"/>
</dbReference>
<dbReference type="RefSeq" id="WP_116181244.1">
    <property type="nucleotide sequence ID" value="NZ_CP144375.1"/>
</dbReference>
<accession>A0A3E0GVA8</accession>
<dbReference type="SUPFAM" id="SSF52540">
    <property type="entry name" value="P-loop containing nucleoside triphosphate hydrolases"/>
    <property type="match status" value="1"/>
</dbReference>
<dbReference type="InterPro" id="IPR003439">
    <property type="entry name" value="ABC_transporter-like_ATP-bd"/>
</dbReference>
<sequence length="364" mass="37570">MTLTVDIAVRRDAFALSLQLSLAQGEVVAVLGRNGAGKSTLLSALAGLLRPDEGRIELGGRVLTDAARGVHVPSHLRGVGLLAQDPLLFPHMTVAANVAFGPRSRGVSRREANALVAQWLSDVDAAEFASRRPGQLSGGQAQRVAVARALASEPELLLLDEPFAALDVDAAPALRTMLRRVLRDASRTALLVTHDPLDALVLADRVVVLADGEIVEQGETRSVLSRPRTAFTARIAGLDLVGGVFGPSGLVVDDVVISGHAPEPIADGEAAVAVFAPAAVAVHTEPPGGSPRNVFGAVVGGLEPHGDMIRLRAGRSVDGPSWVDGLAADLTAAAVADLRLEPGTRVWLAVKAAEVALHPVAGGS</sequence>
<proteinExistence type="predicted"/>
<evidence type="ECO:0000259" key="7">
    <source>
        <dbReference type="PROSITE" id="PS51866"/>
    </source>
</evidence>
<keyword evidence="2 5" id="KW-0500">Molybdenum</keyword>
<evidence type="ECO:0000256" key="2">
    <source>
        <dbReference type="ARBA" id="ARBA00022505"/>
    </source>
</evidence>
<dbReference type="GO" id="GO:0016887">
    <property type="term" value="F:ATP hydrolysis activity"/>
    <property type="evidence" value="ECO:0007669"/>
    <property type="project" value="InterPro"/>
</dbReference>
<dbReference type="GO" id="GO:0005524">
    <property type="term" value="F:ATP binding"/>
    <property type="evidence" value="ECO:0007669"/>
    <property type="project" value="UniProtKB-KW"/>
</dbReference>
<dbReference type="Gene3D" id="2.40.50.100">
    <property type="match status" value="1"/>
</dbReference>
<dbReference type="InterPro" id="IPR017871">
    <property type="entry name" value="ABC_transporter-like_CS"/>
</dbReference>
<dbReference type="EMBL" id="QUNO01000025">
    <property type="protein sequence ID" value="REH29401.1"/>
    <property type="molecule type" value="Genomic_DNA"/>
</dbReference>
<dbReference type="Proteomes" id="UP000256269">
    <property type="component" value="Unassembled WGS sequence"/>
</dbReference>
<dbReference type="SUPFAM" id="SSF50331">
    <property type="entry name" value="MOP-like"/>
    <property type="match status" value="1"/>
</dbReference>
<evidence type="ECO:0000313" key="9">
    <source>
        <dbReference type="Proteomes" id="UP000256269"/>
    </source>
</evidence>
<protein>
    <submittedName>
        <fullName evidence="8">Molybdate transport system ATP-binding protein</fullName>
    </submittedName>
</protein>
<dbReference type="PANTHER" id="PTHR42781">
    <property type="entry name" value="SPERMIDINE/PUTRESCINE IMPORT ATP-BINDING PROTEIN POTA"/>
    <property type="match status" value="1"/>
</dbReference>
<dbReference type="Pfam" id="PF00005">
    <property type="entry name" value="ABC_tran"/>
    <property type="match status" value="1"/>
</dbReference>
<dbReference type="GO" id="GO:0015689">
    <property type="term" value="P:molybdate ion transport"/>
    <property type="evidence" value="ECO:0007669"/>
    <property type="project" value="InterPro"/>
</dbReference>
<gene>
    <name evidence="8" type="ORF">BCF44_12516</name>
</gene>
<dbReference type="PROSITE" id="PS00211">
    <property type="entry name" value="ABC_TRANSPORTER_1"/>
    <property type="match status" value="1"/>
</dbReference>
<evidence type="ECO:0000256" key="1">
    <source>
        <dbReference type="ARBA" id="ARBA00022448"/>
    </source>
</evidence>
<keyword evidence="4 8" id="KW-0067">ATP-binding</keyword>
<reference evidence="8 9" key="1">
    <citation type="submission" date="2018-08" db="EMBL/GenBank/DDBJ databases">
        <title>Genomic Encyclopedia of Archaeal and Bacterial Type Strains, Phase II (KMG-II): from individual species to whole genera.</title>
        <authorList>
            <person name="Goeker M."/>
        </authorList>
    </citation>
    <scope>NUCLEOTIDE SEQUENCE [LARGE SCALE GENOMIC DNA]</scope>
    <source>
        <strain evidence="8 9">DSM 45791</strain>
    </source>
</reference>
<organism evidence="8 9">
    <name type="scientific">Kutzneria buriramensis</name>
    <dbReference type="NCBI Taxonomy" id="1045776"/>
    <lineage>
        <taxon>Bacteria</taxon>
        <taxon>Bacillati</taxon>
        <taxon>Actinomycetota</taxon>
        <taxon>Actinomycetes</taxon>
        <taxon>Pseudonocardiales</taxon>
        <taxon>Pseudonocardiaceae</taxon>
        <taxon>Kutzneria</taxon>
    </lineage>
</organism>
<dbReference type="InterPro" id="IPR003593">
    <property type="entry name" value="AAA+_ATPase"/>
</dbReference>
<name>A0A3E0GVA8_9PSEU</name>
<dbReference type="SMART" id="SM00382">
    <property type="entry name" value="AAA"/>
    <property type="match status" value="1"/>
</dbReference>
<dbReference type="Pfam" id="PF03459">
    <property type="entry name" value="TOBE"/>
    <property type="match status" value="1"/>
</dbReference>
<evidence type="ECO:0000256" key="5">
    <source>
        <dbReference type="PROSITE-ProRule" id="PRU01213"/>
    </source>
</evidence>
<dbReference type="PANTHER" id="PTHR42781:SF4">
    <property type="entry name" value="SPERMIDINE_PUTRESCINE IMPORT ATP-BINDING PROTEIN POTA"/>
    <property type="match status" value="1"/>
</dbReference>
<dbReference type="Gene3D" id="3.40.50.300">
    <property type="entry name" value="P-loop containing nucleotide triphosphate hydrolases"/>
    <property type="match status" value="1"/>
</dbReference>
<evidence type="ECO:0000256" key="4">
    <source>
        <dbReference type="ARBA" id="ARBA00022840"/>
    </source>
</evidence>
<dbReference type="PROSITE" id="PS50893">
    <property type="entry name" value="ABC_TRANSPORTER_2"/>
    <property type="match status" value="1"/>
</dbReference>
<evidence type="ECO:0000256" key="3">
    <source>
        <dbReference type="ARBA" id="ARBA00022741"/>
    </source>
</evidence>
<keyword evidence="3" id="KW-0547">Nucleotide-binding</keyword>
<keyword evidence="9" id="KW-1185">Reference proteome</keyword>
<evidence type="ECO:0000313" key="8">
    <source>
        <dbReference type="EMBL" id="REH29401.1"/>
    </source>
</evidence>
<dbReference type="PROSITE" id="PS51866">
    <property type="entry name" value="MOP"/>
    <property type="match status" value="1"/>
</dbReference>
<dbReference type="InterPro" id="IPR004606">
    <property type="entry name" value="Mop_domain"/>
</dbReference>
<dbReference type="InterPro" id="IPR027417">
    <property type="entry name" value="P-loop_NTPase"/>
</dbReference>
<feature type="domain" description="ABC transporter" evidence="6">
    <location>
        <begin position="2"/>
        <end position="236"/>
    </location>
</feature>
<comment type="caution">
    <text evidence="8">The sequence shown here is derived from an EMBL/GenBank/DDBJ whole genome shotgun (WGS) entry which is preliminary data.</text>
</comment>